<gene>
    <name evidence="1" type="ORF">M9H77_02072</name>
</gene>
<dbReference type="Proteomes" id="UP001060085">
    <property type="component" value="Linkage Group LG01"/>
</dbReference>
<name>A0ACC0C7I5_CATRO</name>
<reference evidence="2" key="1">
    <citation type="journal article" date="2023" name="Nat. Plants">
        <title>Single-cell RNA sequencing provides a high-resolution roadmap for understanding the multicellular compartmentation of specialized metabolism.</title>
        <authorList>
            <person name="Sun S."/>
            <person name="Shen X."/>
            <person name="Li Y."/>
            <person name="Li Y."/>
            <person name="Wang S."/>
            <person name="Li R."/>
            <person name="Zhang H."/>
            <person name="Shen G."/>
            <person name="Guo B."/>
            <person name="Wei J."/>
            <person name="Xu J."/>
            <person name="St-Pierre B."/>
            <person name="Chen S."/>
            <person name="Sun C."/>
        </authorList>
    </citation>
    <scope>NUCLEOTIDE SEQUENCE [LARGE SCALE GENOMIC DNA]</scope>
</reference>
<proteinExistence type="predicted"/>
<keyword evidence="2" id="KW-1185">Reference proteome</keyword>
<dbReference type="EMBL" id="CM044701">
    <property type="protein sequence ID" value="KAI5680845.1"/>
    <property type="molecule type" value="Genomic_DNA"/>
</dbReference>
<sequence length="208" mass="23871">MGIGNLTSRAKTFDHIPYDDCCEKSPYNVHKEYHGSHDYNYPSCGREVNYEGLIGENDYAKFGNDGSFYFYLPSKDVSECAFFNECRGFNDFENLVTTSSFVCELFEGMDMRLNPFKERRYGMTGDKHENMKIFQGSTTTSRSRKLDGEHEEIVAFPGRTVRIIRGRNCKGENEDQRSTKAFLISIMQVEKAKGTSLEDLEDSTSNRK</sequence>
<evidence type="ECO:0000313" key="2">
    <source>
        <dbReference type="Proteomes" id="UP001060085"/>
    </source>
</evidence>
<comment type="caution">
    <text evidence="1">The sequence shown here is derived from an EMBL/GenBank/DDBJ whole genome shotgun (WGS) entry which is preliminary data.</text>
</comment>
<evidence type="ECO:0000313" key="1">
    <source>
        <dbReference type="EMBL" id="KAI5680845.1"/>
    </source>
</evidence>
<organism evidence="1 2">
    <name type="scientific">Catharanthus roseus</name>
    <name type="common">Madagascar periwinkle</name>
    <name type="synonym">Vinca rosea</name>
    <dbReference type="NCBI Taxonomy" id="4058"/>
    <lineage>
        <taxon>Eukaryota</taxon>
        <taxon>Viridiplantae</taxon>
        <taxon>Streptophyta</taxon>
        <taxon>Embryophyta</taxon>
        <taxon>Tracheophyta</taxon>
        <taxon>Spermatophyta</taxon>
        <taxon>Magnoliopsida</taxon>
        <taxon>eudicotyledons</taxon>
        <taxon>Gunneridae</taxon>
        <taxon>Pentapetalae</taxon>
        <taxon>asterids</taxon>
        <taxon>lamiids</taxon>
        <taxon>Gentianales</taxon>
        <taxon>Apocynaceae</taxon>
        <taxon>Rauvolfioideae</taxon>
        <taxon>Vinceae</taxon>
        <taxon>Catharanthinae</taxon>
        <taxon>Catharanthus</taxon>
    </lineage>
</organism>
<accession>A0ACC0C7I5</accession>
<protein>
    <submittedName>
        <fullName evidence="1">Uncharacterized protein</fullName>
    </submittedName>
</protein>